<dbReference type="InterPro" id="IPR050953">
    <property type="entry name" value="N4_N6_ade-DNA_methylase"/>
</dbReference>
<evidence type="ECO:0000256" key="4">
    <source>
        <dbReference type="ARBA" id="ARBA00022679"/>
    </source>
</evidence>
<dbReference type="OrthoDB" id="9815272at2"/>
<organism evidence="8 9">
    <name type="scientific">Treponema porcinum</name>
    <dbReference type="NCBI Taxonomy" id="261392"/>
    <lineage>
        <taxon>Bacteria</taxon>
        <taxon>Pseudomonadati</taxon>
        <taxon>Spirochaetota</taxon>
        <taxon>Spirochaetia</taxon>
        <taxon>Spirochaetales</taxon>
        <taxon>Treponemataceae</taxon>
        <taxon>Treponema</taxon>
    </lineage>
</organism>
<proteinExistence type="inferred from homology"/>
<evidence type="ECO:0000256" key="3">
    <source>
        <dbReference type="ARBA" id="ARBA00022603"/>
    </source>
</evidence>
<dbReference type="GO" id="GO:0006304">
    <property type="term" value="P:DNA modification"/>
    <property type="evidence" value="ECO:0007669"/>
    <property type="project" value="InterPro"/>
</dbReference>
<feature type="domain" description="Type II methyltransferase M.TaqI-like" evidence="7">
    <location>
        <begin position="86"/>
        <end position="224"/>
    </location>
</feature>
<evidence type="ECO:0000259" key="7">
    <source>
        <dbReference type="Pfam" id="PF07669"/>
    </source>
</evidence>
<dbReference type="GO" id="GO:0032259">
    <property type="term" value="P:methylation"/>
    <property type="evidence" value="ECO:0007669"/>
    <property type="project" value="UniProtKB-KW"/>
</dbReference>
<gene>
    <name evidence="8" type="ORF">SAMN02745149_01882</name>
</gene>
<dbReference type="InterPro" id="IPR011639">
    <property type="entry name" value="MethylTrfase_TaqI-like_dom"/>
</dbReference>
<dbReference type="EC" id="2.1.1.72" evidence="2"/>
<dbReference type="GO" id="GO:0009007">
    <property type="term" value="F:site-specific DNA-methyltransferase (adenine-specific) activity"/>
    <property type="evidence" value="ECO:0007669"/>
    <property type="project" value="UniProtKB-EC"/>
</dbReference>
<evidence type="ECO:0000313" key="9">
    <source>
        <dbReference type="Proteomes" id="UP000190423"/>
    </source>
</evidence>
<keyword evidence="4 8" id="KW-0808">Transferase</keyword>
<protein>
    <recommendedName>
        <fullName evidence="2">site-specific DNA-methyltransferase (adenine-specific)</fullName>
        <ecNumber evidence="2">2.1.1.72</ecNumber>
    </recommendedName>
</protein>
<keyword evidence="9" id="KW-1185">Reference proteome</keyword>
<keyword evidence="3 8" id="KW-0489">Methyltransferase</keyword>
<dbReference type="Gene3D" id="3.40.50.150">
    <property type="entry name" value="Vaccinia Virus protein VP39"/>
    <property type="match status" value="1"/>
</dbReference>
<dbReference type="EMBL" id="FUWG01000014">
    <property type="protein sequence ID" value="SJZ62955.1"/>
    <property type="molecule type" value="Genomic_DNA"/>
</dbReference>
<evidence type="ECO:0000313" key="8">
    <source>
        <dbReference type="EMBL" id="SJZ62955.1"/>
    </source>
</evidence>
<dbReference type="GO" id="GO:0003676">
    <property type="term" value="F:nucleic acid binding"/>
    <property type="evidence" value="ECO:0007669"/>
    <property type="project" value="InterPro"/>
</dbReference>
<dbReference type="InterPro" id="IPR029063">
    <property type="entry name" value="SAM-dependent_MTases_sf"/>
</dbReference>
<dbReference type="PANTHER" id="PTHR33841">
    <property type="entry name" value="DNA METHYLTRANSFERASE YEEA-RELATED"/>
    <property type="match status" value="1"/>
</dbReference>
<dbReference type="PANTHER" id="PTHR33841:SF5">
    <property type="entry name" value="DNA METHYLASE (MODIFICATION METHYLASE) (METHYLTRANSFERASE)-RELATED"/>
    <property type="match status" value="1"/>
</dbReference>
<dbReference type="Pfam" id="PF07669">
    <property type="entry name" value="Eco57I"/>
    <property type="match status" value="1"/>
</dbReference>
<dbReference type="SUPFAM" id="SSF53335">
    <property type="entry name" value="S-adenosyl-L-methionine-dependent methyltransferases"/>
    <property type="match status" value="1"/>
</dbReference>
<sequence length="490" mass="56427">MVALSETLEKERMSHAVETSVNHKEFFGQYFTSYPIAKFMSSLFPATDKKIKLLDPGAGIGTLSCSFMERVLKEKWNIPEIHISAYDIDKDVYNTLDENIASSSSAFKKSDYEIFSEDFLEKTSFEYTWKINETYTHVIMNPPYKKILTNSKERQSARAFGLETVNLYSAFMGAAISLTEDNGYIVAIVPRSFCNGVYYKPFREFILKNCAIKHIHLFESRDKAFKDEAVLQENIIIMLQKNAEQGNVKISYCNDDSFIGLSEFDVPFNEILHENDSEKYFNIPTKQQIGNENLTVYSNLKDLNVKVSTGPIVDFRMKNLLLKDYAEKSVPLIYSVHLKNHRLSWPQESKKPNAILESDEVNKQLFPKGFYVLVKRFSTKEETKRVVASLITPADFAQENIAFENHLNVFHVNKSSLSENIAYGLVCWLNSTYIDEKFRLFSGHTQVNATDLRNLPYPNTKDLEKLGKQLKSEEKWNQNLFDKLSKVVTE</sequence>
<dbReference type="PRINTS" id="PR00507">
    <property type="entry name" value="N12N6MTFRASE"/>
</dbReference>
<comment type="catalytic activity">
    <reaction evidence="6">
        <text>a 2'-deoxyadenosine in DNA + S-adenosyl-L-methionine = an N(6)-methyl-2'-deoxyadenosine in DNA + S-adenosyl-L-homocysteine + H(+)</text>
        <dbReference type="Rhea" id="RHEA:15197"/>
        <dbReference type="Rhea" id="RHEA-COMP:12418"/>
        <dbReference type="Rhea" id="RHEA-COMP:12419"/>
        <dbReference type="ChEBI" id="CHEBI:15378"/>
        <dbReference type="ChEBI" id="CHEBI:57856"/>
        <dbReference type="ChEBI" id="CHEBI:59789"/>
        <dbReference type="ChEBI" id="CHEBI:90615"/>
        <dbReference type="ChEBI" id="CHEBI:90616"/>
        <dbReference type="EC" id="2.1.1.72"/>
    </reaction>
</comment>
<dbReference type="GeneID" id="78317163"/>
<dbReference type="STRING" id="261392.SAMN02745149_01882"/>
<evidence type="ECO:0000256" key="2">
    <source>
        <dbReference type="ARBA" id="ARBA00011900"/>
    </source>
</evidence>
<dbReference type="InterPro" id="IPR002052">
    <property type="entry name" value="DNA_methylase_N6_adenine_CS"/>
</dbReference>
<evidence type="ECO:0000256" key="5">
    <source>
        <dbReference type="ARBA" id="ARBA00022691"/>
    </source>
</evidence>
<dbReference type="AlphaFoldDB" id="A0A1T4M7S4"/>
<dbReference type="PROSITE" id="PS00092">
    <property type="entry name" value="N6_MTASE"/>
    <property type="match status" value="1"/>
</dbReference>
<comment type="similarity">
    <text evidence="1">Belongs to the N(4)/N(6)-methyltransferase family.</text>
</comment>
<keyword evidence="5" id="KW-0949">S-adenosyl-L-methionine</keyword>
<reference evidence="8 9" key="1">
    <citation type="submission" date="2017-02" db="EMBL/GenBank/DDBJ databases">
        <authorList>
            <person name="Peterson S.W."/>
        </authorList>
    </citation>
    <scope>NUCLEOTIDE SEQUENCE [LARGE SCALE GENOMIC DNA]</scope>
    <source>
        <strain evidence="8 9">ATCC BAA-908</strain>
    </source>
</reference>
<dbReference type="Proteomes" id="UP000190423">
    <property type="component" value="Unassembled WGS sequence"/>
</dbReference>
<accession>A0A1T4M7S4</accession>
<dbReference type="RefSeq" id="WP_078933782.1">
    <property type="nucleotide sequence ID" value="NZ_FUWG01000014.1"/>
</dbReference>
<evidence type="ECO:0000256" key="6">
    <source>
        <dbReference type="ARBA" id="ARBA00047942"/>
    </source>
</evidence>
<dbReference type="CDD" id="cd02440">
    <property type="entry name" value="AdoMet_MTases"/>
    <property type="match status" value="1"/>
</dbReference>
<name>A0A1T4M7S4_TREPO</name>
<evidence type="ECO:0000256" key="1">
    <source>
        <dbReference type="ARBA" id="ARBA00006594"/>
    </source>
</evidence>